<evidence type="ECO:0000313" key="1">
    <source>
        <dbReference type="EMBL" id="PZR10227.1"/>
    </source>
</evidence>
<organism evidence="1 2">
    <name type="scientific">Archangium gephyra</name>
    <dbReference type="NCBI Taxonomy" id="48"/>
    <lineage>
        <taxon>Bacteria</taxon>
        <taxon>Pseudomonadati</taxon>
        <taxon>Myxococcota</taxon>
        <taxon>Myxococcia</taxon>
        <taxon>Myxococcales</taxon>
        <taxon>Cystobacterineae</taxon>
        <taxon>Archangiaceae</taxon>
        <taxon>Archangium</taxon>
    </lineage>
</organism>
<dbReference type="EMBL" id="QFQP01000018">
    <property type="protein sequence ID" value="PZR10227.1"/>
    <property type="molecule type" value="Genomic_DNA"/>
</dbReference>
<gene>
    <name evidence="1" type="ORF">DI536_20605</name>
</gene>
<accession>A0A2W5T8H2</accession>
<comment type="caution">
    <text evidence="1">The sequence shown here is derived from an EMBL/GenBank/DDBJ whole genome shotgun (WGS) entry which is preliminary data.</text>
</comment>
<dbReference type="Proteomes" id="UP000249061">
    <property type="component" value="Unassembled WGS sequence"/>
</dbReference>
<protein>
    <submittedName>
        <fullName evidence="1">Uncharacterized protein</fullName>
    </submittedName>
</protein>
<reference evidence="1 2" key="1">
    <citation type="submission" date="2017-08" db="EMBL/GenBank/DDBJ databases">
        <title>Infants hospitalized years apart are colonized by the same room-sourced microbial strains.</title>
        <authorList>
            <person name="Brooks B."/>
            <person name="Olm M.R."/>
            <person name="Firek B.A."/>
            <person name="Baker R."/>
            <person name="Thomas B.C."/>
            <person name="Morowitz M.J."/>
            <person name="Banfield J.F."/>
        </authorList>
    </citation>
    <scope>NUCLEOTIDE SEQUENCE [LARGE SCALE GENOMIC DNA]</scope>
    <source>
        <strain evidence="1">S2_003_000_R2_14</strain>
    </source>
</reference>
<name>A0A2W5T8H2_9BACT</name>
<dbReference type="AlphaFoldDB" id="A0A2W5T8H2"/>
<sequence length="71" mass="7570">MPERSSTPSSFTPFDSTTFAPYVDGEPAVPSAPWNLSNCTSMLFELSMTSAGLPPTTSAARLLARCQVVGW</sequence>
<proteinExistence type="predicted"/>
<evidence type="ECO:0000313" key="2">
    <source>
        <dbReference type="Proteomes" id="UP000249061"/>
    </source>
</evidence>